<proteinExistence type="predicted"/>
<name>A0A2A2H1K9_METBR</name>
<dbReference type="InterPro" id="IPR014755">
    <property type="entry name" value="Cu-Rt/internalin_Ig-like"/>
</dbReference>
<dbReference type="RefSeq" id="WP_095652108.1">
    <property type="nucleotide sequence ID" value="NZ_LMVM01000039.1"/>
</dbReference>
<accession>A0A2A2H1K9</accession>
<keyword evidence="1" id="KW-0732">Signal</keyword>
<dbReference type="InterPro" id="IPR025275">
    <property type="entry name" value="DUF4015"/>
</dbReference>
<evidence type="ECO:0000256" key="1">
    <source>
        <dbReference type="ARBA" id="ARBA00022729"/>
    </source>
</evidence>
<sequence length="496" mass="53132">MLISINNISATNATVNSTSYKTTADLTAPTVKSTDPTNKATNVAVNKAIKVTFSESIKKGTGWIELKTSSGKSVAVTTSISGNTLTITPKSSLTKGTTYVLYVHSKSITDLSGNKYVYSGSKTFKTDGTAPTIKSTSPTNKATNVAVNKAIKVTFSESIKKGTGWIELKTSSGKSVAVTTSISGNTLTITPKSNLTPGTKYTLLIHSGTVTDLSGNKYVYAGSKTFKTKSENMQAVWLPSSYVTYNTLNVTKLTKMGITDVFVKVSQTNYKSVLTSIFSKVSGTGINIHAWITCFYYNGSWINPQKNTTYVNSLISFISSVTKYSVNGKNVDGIHLDYVRYPGTAYKYTGATATITSFVQKVYNTVKAIDSSVAVSAALMPEGSVNAYYYGQNYTQLSNYLDFLVPMIYKGNYGYDSSTGTNSKGSSGTNWIASKVSYIVSQANGKPVIAGLQTYRSDNDVTAISASELQNDINAAISNGASGYALFRYGLIDDDL</sequence>
<dbReference type="PANTHER" id="PTHR43405:SF1">
    <property type="entry name" value="GLYCOSYL HYDROLASE DIGH"/>
    <property type="match status" value="1"/>
</dbReference>
<dbReference type="InterPro" id="IPR032812">
    <property type="entry name" value="SbsA_Ig"/>
</dbReference>
<evidence type="ECO:0000259" key="3">
    <source>
        <dbReference type="Pfam" id="PF13205"/>
    </source>
</evidence>
<dbReference type="AlphaFoldDB" id="A0A2A2H1K9"/>
<feature type="domain" description="DUF4015" evidence="2">
    <location>
        <begin position="330"/>
        <end position="487"/>
    </location>
</feature>
<feature type="domain" description="SbsA Ig-like" evidence="3">
    <location>
        <begin position="127"/>
        <end position="228"/>
    </location>
</feature>
<evidence type="ECO:0008006" key="6">
    <source>
        <dbReference type="Google" id="ProtNLM"/>
    </source>
</evidence>
<dbReference type="Pfam" id="PF13205">
    <property type="entry name" value="Big_5"/>
    <property type="match status" value="2"/>
</dbReference>
<dbReference type="Gene3D" id="3.20.20.80">
    <property type="entry name" value="Glycosidases"/>
    <property type="match status" value="1"/>
</dbReference>
<dbReference type="Gene3D" id="2.60.40.1220">
    <property type="match status" value="2"/>
</dbReference>
<dbReference type="Proteomes" id="UP000217784">
    <property type="component" value="Unassembled WGS sequence"/>
</dbReference>
<dbReference type="InterPro" id="IPR052177">
    <property type="entry name" value="Divisome_Glycosyl_Hydrolase"/>
</dbReference>
<dbReference type="InterPro" id="IPR017853">
    <property type="entry name" value="GH"/>
</dbReference>
<dbReference type="SUPFAM" id="SSF51445">
    <property type="entry name" value="(Trans)glycosidases"/>
    <property type="match status" value="1"/>
</dbReference>
<dbReference type="EMBL" id="LMVM01000039">
    <property type="protein sequence ID" value="PAV03204.1"/>
    <property type="molecule type" value="Genomic_DNA"/>
</dbReference>
<comment type="caution">
    <text evidence="4">The sequence shown here is derived from an EMBL/GenBank/DDBJ whole genome shotgun (WGS) entry which is preliminary data.</text>
</comment>
<keyword evidence="5" id="KW-1185">Reference proteome</keyword>
<evidence type="ECO:0000313" key="5">
    <source>
        <dbReference type="Proteomes" id="UP000217784"/>
    </source>
</evidence>
<evidence type="ECO:0000259" key="2">
    <source>
        <dbReference type="Pfam" id="PF13200"/>
    </source>
</evidence>
<dbReference type="Pfam" id="PF13200">
    <property type="entry name" value="DUF4015"/>
    <property type="match status" value="1"/>
</dbReference>
<dbReference type="PANTHER" id="PTHR43405">
    <property type="entry name" value="GLYCOSYL HYDROLASE DIGH"/>
    <property type="match status" value="1"/>
</dbReference>
<dbReference type="OrthoDB" id="70713at2157"/>
<feature type="domain" description="SbsA Ig-like" evidence="3">
    <location>
        <begin position="26"/>
        <end position="125"/>
    </location>
</feature>
<gene>
    <name evidence="4" type="ORF">ASJ80_04160</name>
</gene>
<organism evidence="4 5">
    <name type="scientific">Methanobacterium bryantii</name>
    <dbReference type="NCBI Taxonomy" id="2161"/>
    <lineage>
        <taxon>Archaea</taxon>
        <taxon>Methanobacteriati</taxon>
        <taxon>Methanobacteriota</taxon>
        <taxon>Methanomada group</taxon>
        <taxon>Methanobacteria</taxon>
        <taxon>Methanobacteriales</taxon>
        <taxon>Methanobacteriaceae</taxon>
        <taxon>Methanobacterium</taxon>
    </lineage>
</organism>
<reference evidence="4 5" key="1">
    <citation type="journal article" date="2017" name="BMC Genomics">
        <title>Genomic analysis of methanogenic archaea reveals a shift towards energy conservation.</title>
        <authorList>
            <person name="Gilmore S.P."/>
            <person name="Henske J.K."/>
            <person name="Sexton J.A."/>
            <person name="Solomon K.V."/>
            <person name="Seppala S."/>
            <person name="Yoo J.I."/>
            <person name="Huyett L.M."/>
            <person name="Pressman A."/>
            <person name="Cogan J.Z."/>
            <person name="Kivenson V."/>
            <person name="Peng X."/>
            <person name="Tan Y."/>
            <person name="Valentine D.L."/>
            <person name="O'Malley M.A."/>
        </authorList>
    </citation>
    <scope>NUCLEOTIDE SEQUENCE [LARGE SCALE GENOMIC DNA]</scope>
    <source>
        <strain evidence="4 5">M.o.H.</strain>
    </source>
</reference>
<evidence type="ECO:0000313" key="4">
    <source>
        <dbReference type="EMBL" id="PAV03204.1"/>
    </source>
</evidence>
<protein>
    <recommendedName>
        <fullName evidence="6">SbsA Ig-like domain-containing protein</fullName>
    </recommendedName>
</protein>